<comment type="caution">
    <text evidence="11">The sequence shown here is derived from an EMBL/GenBank/DDBJ whole genome shotgun (WGS) entry which is preliminary data.</text>
</comment>
<evidence type="ECO:0000256" key="4">
    <source>
        <dbReference type="ARBA" id="ARBA00022490"/>
    </source>
</evidence>
<keyword evidence="12" id="KW-1185">Reference proteome</keyword>
<dbReference type="RefSeq" id="WP_345419560.1">
    <property type="nucleotide sequence ID" value="NZ_AP031496.1"/>
</dbReference>
<evidence type="ECO:0000256" key="7">
    <source>
        <dbReference type="ARBA" id="ARBA00022741"/>
    </source>
</evidence>
<dbReference type="Proteomes" id="UP001409585">
    <property type="component" value="Unassembled WGS sequence"/>
</dbReference>
<evidence type="ECO:0000256" key="5">
    <source>
        <dbReference type="ARBA" id="ARBA00022694"/>
    </source>
</evidence>
<dbReference type="GO" id="GO:0046872">
    <property type="term" value="F:metal ion binding"/>
    <property type="evidence" value="ECO:0007669"/>
    <property type="project" value="UniProtKB-KW"/>
</dbReference>
<dbReference type="InterPro" id="IPR027417">
    <property type="entry name" value="P-loop_NTPase"/>
</dbReference>
<protein>
    <recommendedName>
        <fullName evidence="3">tRNA threonylcarbamoyladenosine biosynthesis protein TsaE</fullName>
    </recommendedName>
    <alternativeName>
        <fullName evidence="10">t(6)A37 threonylcarbamoyladenosine biosynthesis protein TsaE</fullName>
    </alternativeName>
</protein>
<reference evidence="12" key="1">
    <citation type="journal article" date="2019" name="Int. J. Syst. Evol. Microbiol.">
        <title>The Global Catalogue of Microorganisms (GCM) 10K type strain sequencing project: providing services to taxonomists for standard genome sequencing and annotation.</title>
        <authorList>
            <consortium name="The Broad Institute Genomics Platform"/>
            <consortium name="The Broad Institute Genome Sequencing Center for Infectious Disease"/>
            <person name="Wu L."/>
            <person name="Ma J."/>
        </authorList>
    </citation>
    <scope>NUCLEOTIDE SEQUENCE [LARGE SCALE GENOMIC DNA]</scope>
    <source>
        <strain evidence="12">JCM 19134</strain>
    </source>
</reference>
<name>A0AAV3U0E6_9ALTE</name>
<accession>A0AAV3U0E6</accession>
<evidence type="ECO:0000256" key="1">
    <source>
        <dbReference type="ARBA" id="ARBA00004496"/>
    </source>
</evidence>
<evidence type="ECO:0000256" key="8">
    <source>
        <dbReference type="ARBA" id="ARBA00022840"/>
    </source>
</evidence>
<dbReference type="PANTHER" id="PTHR33540:SF2">
    <property type="entry name" value="TRNA THREONYLCARBAMOYLADENOSINE BIOSYNTHESIS PROTEIN TSAE"/>
    <property type="match status" value="1"/>
</dbReference>
<dbReference type="Pfam" id="PF02367">
    <property type="entry name" value="TsaE"/>
    <property type="match status" value="1"/>
</dbReference>
<evidence type="ECO:0000313" key="12">
    <source>
        <dbReference type="Proteomes" id="UP001409585"/>
    </source>
</evidence>
<dbReference type="NCBIfam" id="TIGR00150">
    <property type="entry name" value="T6A_YjeE"/>
    <property type="match status" value="1"/>
</dbReference>
<keyword evidence="8" id="KW-0067">ATP-binding</keyword>
<dbReference type="EMBL" id="BAABLX010000009">
    <property type="protein sequence ID" value="GAA4938217.1"/>
    <property type="molecule type" value="Genomic_DNA"/>
</dbReference>
<keyword evidence="5" id="KW-0819">tRNA processing</keyword>
<evidence type="ECO:0000256" key="6">
    <source>
        <dbReference type="ARBA" id="ARBA00022723"/>
    </source>
</evidence>
<keyword evidence="7" id="KW-0547">Nucleotide-binding</keyword>
<keyword evidence="9" id="KW-0460">Magnesium</keyword>
<sequence length="178" mass="19471">MASEGAQGHHFYLANAEDTQGFGRAMAAAANDGGEQPLVIFLQGDLGAGKTTLSQGFIRAAGHTGAVKSPTYTLVEPYENLATPVYHFDLYRLADPEELEFLGFRDYLEKRCILLIEWPKKGEGFLPPADITINVRVAKREQNQVTSVGRQASIVPASPRGDQLLQTLLGLWQNQNKA</sequence>
<evidence type="ECO:0000313" key="11">
    <source>
        <dbReference type="EMBL" id="GAA4938217.1"/>
    </source>
</evidence>
<organism evidence="11 12">
    <name type="scientific">Halioxenophilus aromaticivorans</name>
    <dbReference type="NCBI Taxonomy" id="1306992"/>
    <lineage>
        <taxon>Bacteria</taxon>
        <taxon>Pseudomonadati</taxon>
        <taxon>Pseudomonadota</taxon>
        <taxon>Gammaproteobacteria</taxon>
        <taxon>Alteromonadales</taxon>
        <taxon>Alteromonadaceae</taxon>
        <taxon>Halioxenophilus</taxon>
    </lineage>
</organism>
<comment type="subcellular location">
    <subcellularLocation>
        <location evidence="1">Cytoplasm</location>
    </subcellularLocation>
</comment>
<proteinExistence type="inferred from homology"/>
<keyword evidence="4" id="KW-0963">Cytoplasm</keyword>
<dbReference type="SUPFAM" id="SSF52540">
    <property type="entry name" value="P-loop containing nucleoside triphosphate hydrolases"/>
    <property type="match status" value="1"/>
</dbReference>
<gene>
    <name evidence="11" type="ORF">GCM10025791_15140</name>
</gene>
<dbReference type="InterPro" id="IPR003442">
    <property type="entry name" value="T6A_TsaE"/>
</dbReference>
<dbReference type="AlphaFoldDB" id="A0AAV3U0E6"/>
<evidence type="ECO:0000256" key="9">
    <source>
        <dbReference type="ARBA" id="ARBA00022842"/>
    </source>
</evidence>
<dbReference type="Gene3D" id="3.40.50.300">
    <property type="entry name" value="P-loop containing nucleotide triphosphate hydrolases"/>
    <property type="match status" value="1"/>
</dbReference>
<dbReference type="GO" id="GO:0005524">
    <property type="term" value="F:ATP binding"/>
    <property type="evidence" value="ECO:0007669"/>
    <property type="project" value="UniProtKB-KW"/>
</dbReference>
<dbReference type="GO" id="GO:0002949">
    <property type="term" value="P:tRNA threonylcarbamoyladenosine modification"/>
    <property type="evidence" value="ECO:0007669"/>
    <property type="project" value="InterPro"/>
</dbReference>
<evidence type="ECO:0000256" key="2">
    <source>
        <dbReference type="ARBA" id="ARBA00007599"/>
    </source>
</evidence>
<dbReference type="GO" id="GO:0005737">
    <property type="term" value="C:cytoplasm"/>
    <property type="evidence" value="ECO:0007669"/>
    <property type="project" value="UniProtKB-SubCell"/>
</dbReference>
<dbReference type="PANTHER" id="PTHR33540">
    <property type="entry name" value="TRNA THREONYLCARBAMOYLADENOSINE BIOSYNTHESIS PROTEIN TSAE"/>
    <property type="match status" value="1"/>
</dbReference>
<evidence type="ECO:0000256" key="3">
    <source>
        <dbReference type="ARBA" id="ARBA00019010"/>
    </source>
</evidence>
<comment type="similarity">
    <text evidence="2">Belongs to the TsaE family.</text>
</comment>
<keyword evidence="6" id="KW-0479">Metal-binding</keyword>
<evidence type="ECO:0000256" key="10">
    <source>
        <dbReference type="ARBA" id="ARBA00032441"/>
    </source>
</evidence>